<accession>A0A8T2RE22</accession>
<evidence type="ECO:0000313" key="8">
    <source>
        <dbReference type="EMBL" id="KAH7294712.1"/>
    </source>
</evidence>
<dbReference type="OrthoDB" id="567788at2759"/>
<feature type="transmembrane region" description="Helical" evidence="6">
    <location>
        <begin position="94"/>
        <end position="113"/>
    </location>
</feature>
<keyword evidence="9" id="KW-1185">Reference proteome</keyword>
<dbReference type="OMA" id="PADCLLW"/>
<dbReference type="InterPro" id="IPR045064">
    <property type="entry name" value="Reticulon-like"/>
</dbReference>
<evidence type="ECO:0000256" key="2">
    <source>
        <dbReference type="ARBA" id="ARBA00022692"/>
    </source>
</evidence>
<dbReference type="AlphaFoldDB" id="A0A8T2RE22"/>
<evidence type="ECO:0000256" key="6">
    <source>
        <dbReference type="RuleBase" id="RU363132"/>
    </source>
</evidence>
<dbReference type="GO" id="GO:0009617">
    <property type="term" value="P:response to bacterium"/>
    <property type="evidence" value="ECO:0007669"/>
    <property type="project" value="InterPro"/>
</dbReference>
<protein>
    <recommendedName>
        <fullName evidence="6">Reticulon-like protein</fullName>
    </recommendedName>
</protein>
<organism evidence="8 9">
    <name type="scientific">Ceratopteris richardii</name>
    <name type="common">Triangle waterfern</name>
    <dbReference type="NCBI Taxonomy" id="49495"/>
    <lineage>
        <taxon>Eukaryota</taxon>
        <taxon>Viridiplantae</taxon>
        <taxon>Streptophyta</taxon>
        <taxon>Embryophyta</taxon>
        <taxon>Tracheophyta</taxon>
        <taxon>Polypodiopsida</taxon>
        <taxon>Polypodiidae</taxon>
        <taxon>Polypodiales</taxon>
        <taxon>Pteridineae</taxon>
        <taxon>Pteridaceae</taxon>
        <taxon>Parkerioideae</taxon>
        <taxon>Ceratopteris</taxon>
    </lineage>
</organism>
<name>A0A8T2RE22_CERRI</name>
<feature type="transmembrane region" description="Helical" evidence="6">
    <location>
        <begin position="72"/>
        <end position="88"/>
    </location>
</feature>
<dbReference type="GO" id="GO:0005789">
    <property type="term" value="C:endoplasmic reticulum membrane"/>
    <property type="evidence" value="ECO:0007669"/>
    <property type="project" value="UniProtKB-SubCell"/>
</dbReference>
<keyword evidence="2 6" id="KW-0812">Transmembrane</keyword>
<gene>
    <name evidence="8" type="ORF">KP509_27G014800</name>
</gene>
<dbReference type="EMBL" id="CM035432">
    <property type="protein sequence ID" value="KAH7294712.1"/>
    <property type="molecule type" value="Genomic_DNA"/>
</dbReference>
<dbReference type="PANTHER" id="PTHR10994">
    <property type="entry name" value="RETICULON"/>
    <property type="match status" value="1"/>
</dbReference>
<reference evidence="8 9" key="1">
    <citation type="submission" date="2021-08" db="EMBL/GenBank/DDBJ databases">
        <title>WGS assembly of Ceratopteris richardii.</title>
        <authorList>
            <person name="Marchant D.B."/>
            <person name="Chen G."/>
            <person name="Jenkins J."/>
            <person name="Shu S."/>
            <person name="Leebens-Mack J."/>
            <person name="Grimwood J."/>
            <person name="Schmutz J."/>
            <person name="Soltis P."/>
            <person name="Soltis D."/>
            <person name="Chen Z.-H."/>
        </authorList>
    </citation>
    <scope>NUCLEOTIDE SEQUENCE [LARGE SCALE GENOMIC DNA]</scope>
    <source>
        <strain evidence="8">Whitten #5841</strain>
        <tissue evidence="8">Leaf</tissue>
    </source>
</reference>
<dbReference type="Proteomes" id="UP000825935">
    <property type="component" value="Chromosome 27"/>
</dbReference>
<dbReference type="InterPro" id="IPR003388">
    <property type="entry name" value="Reticulon"/>
</dbReference>
<evidence type="ECO:0000256" key="5">
    <source>
        <dbReference type="ARBA" id="ARBA00023136"/>
    </source>
</evidence>
<keyword evidence="3 6" id="KW-0256">Endoplasmic reticulum</keyword>
<evidence type="ECO:0000313" key="9">
    <source>
        <dbReference type="Proteomes" id="UP000825935"/>
    </source>
</evidence>
<dbReference type="PROSITE" id="PS50845">
    <property type="entry name" value="RETICULON"/>
    <property type="match status" value="1"/>
</dbReference>
<dbReference type="PANTHER" id="PTHR10994:SF193">
    <property type="entry name" value="RETICULON-LIKE PROTEIN"/>
    <property type="match status" value="1"/>
</dbReference>
<dbReference type="Pfam" id="PF02453">
    <property type="entry name" value="Reticulon"/>
    <property type="match status" value="1"/>
</dbReference>
<comment type="subcellular location">
    <subcellularLocation>
        <location evidence="1 6">Endoplasmic reticulum membrane</location>
        <topology evidence="1 6">Multi-pass membrane protein</topology>
    </subcellularLocation>
</comment>
<evidence type="ECO:0000259" key="7">
    <source>
        <dbReference type="PROSITE" id="PS50845"/>
    </source>
</evidence>
<sequence length="249" mass="28011">MTSSHTGTGPSSASDILDAFMDNFEQHIPSSGQRHNMQADSGFRALRRRHKDLHSMLGGGHSADVLLWRKKHLSAGFLAGATVLWLVFEWIGYHFISVVSFLLLGFAVIYFVLSNGAAFINRSFPPVPKLHLSENQVHYVAENFRVYANQMLDVFHEIVVGTDVTGFLKLVGALGFLVIFGSWLNLFTLVYLVVIAAHTFPVLYEKHGETIDELFGNLWTDLNAKYRELDASVLSKIPRKQFRSQRKAD</sequence>
<comment type="caution">
    <text evidence="8">The sequence shown here is derived from an EMBL/GenBank/DDBJ whole genome shotgun (WGS) entry which is preliminary data.</text>
</comment>
<evidence type="ECO:0000256" key="3">
    <source>
        <dbReference type="ARBA" id="ARBA00022824"/>
    </source>
</evidence>
<evidence type="ECO:0000256" key="1">
    <source>
        <dbReference type="ARBA" id="ARBA00004477"/>
    </source>
</evidence>
<feature type="domain" description="Reticulon" evidence="7">
    <location>
        <begin position="62"/>
        <end position="249"/>
    </location>
</feature>
<proteinExistence type="predicted"/>
<keyword evidence="4 6" id="KW-1133">Transmembrane helix</keyword>
<keyword evidence="5 6" id="KW-0472">Membrane</keyword>
<evidence type="ECO:0000256" key="4">
    <source>
        <dbReference type="ARBA" id="ARBA00022989"/>
    </source>
</evidence>